<dbReference type="Gene3D" id="1.10.1740.10">
    <property type="match status" value="1"/>
</dbReference>
<dbReference type="InterPro" id="IPR013324">
    <property type="entry name" value="RNA_pol_sigma_r3/r4-like"/>
</dbReference>
<dbReference type="PANTHER" id="PTHR43133">
    <property type="entry name" value="RNA POLYMERASE ECF-TYPE SIGMA FACTO"/>
    <property type="match status" value="1"/>
</dbReference>
<dbReference type="InterPro" id="IPR036388">
    <property type="entry name" value="WH-like_DNA-bd_sf"/>
</dbReference>
<dbReference type="CDD" id="cd06171">
    <property type="entry name" value="Sigma70_r4"/>
    <property type="match status" value="1"/>
</dbReference>
<keyword evidence="3 6" id="KW-0731">Sigma factor</keyword>
<name>A0ABT5T896_9RHOB</name>
<reference evidence="9" key="1">
    <citation type="submission" date="2023-02" db="EMBL/GenBank/DDBJ databases">
        <title>Description of Roseinatronobacter alkalisoli sp. nov., an alkaliphilic bacerium isolated from soda soil.</title>
        <authorList>
            <person name="Wei W."/>
        </authorList>
    </citation>
    <scope>NUCLEOTIDE SEQUENCE</scope>
    <source>
        <strain evidence="9">HJB301</strain>
    </source>
</reference>
<feature type="domain" description="RNA polymerase sigma factor 70 region 4 type 2" evidence="8">
    <location>
        <begin position="110"/>
        <end position="162"/>
    </location>
</feature>
<gene>
    <name evidence="9" type="ORF">PUT78_09545</name>
</gene>
<evidence type="ECO:0000256" key="5">
    <source>
        <dbReference type="ARBA" id="ARBA00023163"/>
    </source>
</evidence>
<protein>
    <recommendedName>
        <fullName evidence="6">RNA polymerase sigma factor</fullName>
    </recommendedName>
</protein>
<dbReference type="InterPro" id="IPR014284">
    <property type="entry name" value="RNA_pol_sigma-70_dom"/>
</dbReference>
<evidence type="ECO:0000313" key="9">
    <source>
        <dbReference type="EMBL" id="MDD7971347.1"/>
    </source>
</evidence>
<dbReference type="Gene3D" id="1.10.10.10">
    <property type="entry name" value="Winged helix-like DNA-binding domain superfamily/Winged helix DNA-binding domain"/>
    <property type="match status" value="1"/>
</dbReference>
<organism evidence="9 10">
    <name type="scientific">Roseinatronobacter alkalisoli</name>
    <dbReference type="NCBI Taxonomy" id="3028235"/>
    <lineage>
        <taxon>Bacteria</taxon>
        <taxon>Pseudomonadati</taxon>
        <taxon>Pseudomonadota</taxon>
        <taxon>Alphaproteobacteria</taxon>
        <taxon>Rhodobacterales</taxon>
        <taxon>Paracoccaceae</taxon>
        <taxon>Roseinatronobacter</taxon>
    </lineage>
</organism>
<keyword evidence="5 6" id="KW-0804">Transcription</keyword>
<dbReference type="Pfam" id="PF04542">
    <property type="entry name" value="Sigma70_r2"/>
    <property type="match status" value="1"/>
</dbReference>
<dbReference type="InterPro" id="IPR039425">
    <property type="entry name" value="RNA_pol_sigma-70-like"/>
</dbReference>
<comment type="caution">
    <text evidence="9">The sequence shown here is derived from an EMBL/GenBank/DDBJ whole genome shotgun (WGS) entry which is preliminary data.</text>
</comment>
<sequence>MSGAQTPDGPAVDPRDEIVTHLPALRAFARGLSGDVSAADDLVQETVLKAWTKFSQYNAGTNMRAWLFTILRNTYLSKRRKQSREVSDGEGVFTARMASKPDHDGRLALQELNAAMKFLPVEQREALILVGAMGFSIEEAAETCNCAPGTIKSRANRARKALAEMLHLEKGENPTTTDKSVAMVMAGAPNGF</sequence>
<dbReference type="SUPFAM" id="SSF88659">
    <property type="entry name" value="Sigma3 and sigma4 domains of RNA polymerase sigma factors"/>
    <property type="match status" value="1"/>
</dbReference>
<keyword evidence="2 6" id="KW-0805">Transcription regulation</keyword>
<dbReference type="NCBIfam" id="TIGR02937">
    <property type="entry name" value="sigma70-ECF"/>
    <property type="match status" value="1"/>
</dbReference>
<evidence type="ECO:0000256" key="3">
    <source>
        <dbReference type="ARBA" id="ARBA00023082"/>
    </source>
</evidence>
<dbReference type="InterPro" id="IPR013249">
    <property type="entry name" value="RNA_pol_sigma70_r4_t2"/>
</dbReference>
<dbReference type="InterPro" id="IPR013325">
    <property type="entry name" value="RNA_pol_sigma_r2"/>
</dbReference>
<dbReference type="InterPro" id="IPR007627">
    <property type="entry name" value="RNA_pol_sigma70_r2"/>
</dbReference>
<evidence type="ECO:0000259" key="7">
    <source>
        <dbReference type="Pfam" id="PF04542"/>
    </source>
</evidence>
<evidence type="ECO:0000256" key="6">
    <source>
        <dbReference type="RuleBase" id="RU000716"/>
    </source>
</evidence>
<feature type="domain" description="RNA polymerase sigma-70 region 2" evidence="7">
    <location>
        <begin position="20"/>
        <end position="84"/>
    </location>
</feature>
<evidence type="ECO:0000256" key="1">
    <source>
        <dbReference type="ARBA" id="ARBA00010641"/>
    </source>
</evidence>
<dbReference type="Proteomes" id="UP001431784">
    <property type="component" value="Unassembled WGS sequence"/>
</dbReference>
<keyword evidence="4 6" id="KW-0238">DNA-binding</keyword>
<accession>A0ABT5T896</accession>
<evidence type="ECO:0000313" key="10">
    <source>
        <dbReference type="Proteomes" id="UP001431784"/>
    </source>
</evidence>
<comment type="similarity">
    <text evidence="1 6">Belongs to the sigma-70 factor family. ECF subfamily.</text>
</comment>
<dbReference type="PROSITE" id="PS01063">
    <property type="entry name" value="SIGMA70_ECF"/>
    <property type="match status" value="1"/>
</dbReference>
<dbReference type="SUPFAM" id="SSF88946">
    <property type="entry name" value="Sigma2 domain of RNA polymerase sigma factors"/>
    <property type="match status" value="1"/>
</dbReference>
<dbReference type="PANTHER" id="PTHR43133:SF25">
    <property type="entry name" value="RNA POLYMERASE SIGMA FACTOR RFAY-RELATED"/>
    <property type="match status" value="1"/>
</dbReference>
<dbReference type="InterPro" id="IPR000838">
    <property type="entry name" value="RNA_pol_sigma70_ECF_CS"/>
</dbReference>
<proteinExistence type="inferred from homology"/>
<dbReference type="Pfam" id="PF08281">
    <property type="entry name" value="Sigma70_r4_2"/>
    <property type="match status" value="1"/>
</dbReference>
<keyword evidence="10" id="KW-1185">Reference proteome</keyword>
<dbReference type="EMBL" id="JAQZSM010000007">
    <property type="protein sequence ID" value="MDD7971347.1"/>
    <property type="molecule type" value="Genomic_DNA"/>
</dbReference>
<evidence type="ECO:0000256" key="4">
    <source>
        <dbReference type="ARBA" id="ARBA00023125"/>
    </source>
</evidence>
<evidence type="ECO:0000256" key="2">
    <source>
        <dbReference type="ARBA" id="ARBA00023015"/>
    </source>
</evidence>
<dbReference type="RefSeq" id="WP_274352032.1">
    <property type="nucleotide sequence ID" value="NZ_JAQZSM010000007.1"/>
</dbReference>
<evidence type="ECO:0000259" key="8">
    <source>
        <dbReference type="Pfam" id="PF08281"/>
    </source>
</evidence>